<dbReference type="PATRIC" id="fig|271065.3.peg.3792"/>
<reference evidence="2" key="1">
    <citation type="journal article" date="2012" name="J. Bacteriol.">
        <title>Genome sequence of the haloalkaliphilic methanotrophic bacterium Methylomicrobium alcaliphilum 20Z.</title>
        <authorList>
            <person name="Vuilleumier S."/>
            <person name="Khmelenina V.N."/>
            <person name="Bringel F."/>
            <person name="Reshetnikov A.S."/>
            <person name="Lajus A."/>
            <person name="Mangenot S."/>
            <person name="Rouy Z."/>
            <person name="Op den Camp H.J."/>
            <person name="Jetten M.S."/>
            <person name="Dispirito A.A."/>
            <person name="Dunfield P."/>
            <person name="Klotz M.G."/>
            <person name="Semrau J.D."/>
            <person name="Stein L.Y."/>
            <person name="Barbe V."/>
            <person name="Medigue C."/>
            <person name="Trotsenko Y.A."/>
            <person name="Kalyuzhnaya M.G."/>
        </authorList>
    </citation>
    <scope>NUCLEOTIDE SEQUENCE [LARGE SCALE GENOMIC DNA]</scope>
    <source>
        <strain evidence="2">DSM 19304 / NCIMB 14124 / VKM B-2133 / 20Z</strain>
    </source>
</reference>
<dbReference type="STRING" id="1091494.MEALZ_3674"/>
<dbReference type="Proteomes" id="UP000008315">
    <property type="component" value="Chromosome"/>
</dbReference>
<dbReference type="KEGG" id="mah:MEALZ_3674"/>
<sequence>MALSDKQKHHIEAWQASGLTKSAYCRQVGLSYKTFTRWCRLARQAADSDAPALIPVRLQPESTASGSLSLRWPQGHVLEIPGSVSPHWLGELLQCLA</sequence>
<protein>
    <submittedName>
        <fullName evidence="1">Transposase</fullName>
    </submittedName>
</protein>
<dbReference type="RefSeq" id="WP_014150086.1">
    <property type="nucleotide sequence ID" value="NC_016112.1"/>
</dbReference>
<proteinExistence type="predicted"/>
<name>G4SXG7_META2</name>
<gene>
    <name evidence="1" type="ordered locus">MEALZ_3674</name>
</gene>
<evidence type="ECO:0000313" key="2">
    <source>
        <dbReference type="Proteomes" id="UP000008315"/>
    </source>
</evidence>
<dbReference type="NCBIfam" id="NF047593">
    <property type="entry name" value="IS66_ISAeme5_TnpA"/>
    <property type="match status" value="1"/>
</dbReference>
<dbReference type="AlphaFoldDB" id="G4SXG7"/>
<evidence type="ECO:0000313" key="1">
    <source>
        <dbReference type="EMBL" id="CCE25331.1"/>
    </source>
</evidence>
<accession>G4SXG7</accession>
<organism evidence="1 2">
    <name type="scientific">Methylotuvimicrobium alcaliphilum (strain DSM 19304 / NCIMB 14124 / VKM B-2133 / 20Z)</name>
    <name type="common">Methylomicrobium alcaliphilum</name>
    <dbReference type="NCBI Taxonomy" id="1091494"/>
    <lineage>
        <taxon>Bacteria</taxon>
        <taxon>Pseudomonadati</taxon>
        <taxon>Pseudomonadota</taxon>
        <taxon>Gammaproteobacteria</taxon>
        <taxon>Methylococcales</taxon>
        <taxon>Methylococcaceae</taxon>
        <taxon>Methylotuvimicrobium</taxon>
    </lineage>
</organism>
<dbReference type="HOGENOM" id="CLU_151804_4_1_6"/>
<keyword evidence="2" id="KW-1185">Reference proteome</keyword>
<dbReference type="EMBL" id="FO082060">
    <property type="protein sequence ID" value="CCE25331.1"/>
    <property type="molecule type" value="Genomic_DNA"/>
</dbReference>